<keyword evidence="2" id="KW-0812">Transmembrane</keyword>
<dbReference type="SUPFAM" id="SSF56784">
    <property type="entry name" value="HAD-like"/>
    <property type="match status" value="1"/>
</dbReference>
<dbReference type="InterPro" id="IPR001757">
    <property type="entry name" value="P_typ_ATPase"/>
</dbReference>
<organism evidence="3 4">
    <name type="scientific">Romanomermis culicivorax</name>
    <name type="common">Nematode worm</name>
    <dbReference type="NCBI Taxonomy" id="13658"/>
    <lineage>
        <taxon>Eukaryota</taxon>
        <taxon>Metazoa</taxon>
        <taxon>Ecdysozoa</taxon>
        <taxon>Nematoda</taxon>
        <taxon>Enoplea</taxon>
        <taxon>Dorylaimia</taxon>
        <taxon>Mermithida</taxon>
        <taxon>Mermithoidea</taxon>
        <taxon>Mermithidae</taxon>
        <taxon>Romanomermis</taxon>
    </lineage>
</organism>
<dbReference type="GO" id="GO:0046872">
    <property type="term" value="F:metal ion binding"/>
    <property type="evidence" value="ECO:0007669"/>
    <property type="project" value="UniProtKB-KW"/>
</dbReference>
<sequence length="328" mass="35151">MNLNVILLTGDNGRTAQATARKVGIRTAFAEVLPNHKRTKIEQLQKSGEKAIINIVAMVGDGVNDSPALATADVGIAIATGSDVAIESAGIVLIKNDLLDVAAAIDLSKRTTNRIRLNFLFASIYNLVGIPVAAGVFSPLGFYIQPWMAAAAMALSSVSVLTSSLLLKLYKKPSRQQLTTADFLKHSAQLKQYDSDGGVDDSSNSKFRVTLRRGLDDFAISENRRHRRIAAARPASYRSAAALSGDSSSIKSRLSAVVFHKSPSNVVSVGAGGNGQDSVNCSPTKDAKRNLLTKESSADDDEEDSDLTLQRNNLQFRQLYNNGVNFPT</sequence>
<name>A0A915KJQ3_ROMCU</name>
<dbReference type="AlphaFoldDB" id="A0A915KJQ3"/>
<keyword evidence="3" id="KW-1185">Reference proteome</keyword>
<dbReference type="GO" id="GO:0005524">
    <property type="term" value="F:ATP binding"/>
    <property type="evidence" value="ECO:0007669"/>
    <property type="project" value="InterPro"/>
</dbReference>
<dbReference type="PANTHER" id="PTHR46594:SF4">
    <property type="entry name" value="P-TYPE CATION-TRANSPORTING ATPASE"/>
    <property type="match status" value="1"/>
</dbReference>
<dbReference type="WBParaSite" id="nRc.2.0.1.t39050-RA">
    <property type="protein sequence ID" value="nRc.2.0.1.t39050-RA"/>
    <property type="gene ID" value="nRc.2.0.1.g39050"/>
</dbReference>
<dbReference type="Gene3D" id="3.40.50.1000">
    <property type="entry name" value="HAD superfamily/HAD-like"/>
    <property type="match status" value="1"/>
</dbReference>
<dbReference type="PRINTS" id="PR00119">
    <property type="entry name" value="CATATPASE"/>
</dbReference>
<evidence type="ECO:0000256" key="1">
    <source>
        <dbReference type="ARBA" id="ARBA00022723"/>
    </source>
</evidence>
<keyword evidence="2" id="KW-1133">Transmembrane helix</keyword>
<proteinExistence type="predicted"/>
<evidence type="ECO:0000313" key="3">
    <source>
        <dbReference type="Proteomes" id="UP000887565"/>
    </source>
</evidence>
<dbReference type="GO" id="GO:0016887">
    <property type="term" value="F:ATP hydrolysis activity"/>
    <property type="evidence" value="ECO:0007669"/>
    <property type="project" value="InterPro"/>
</dbReference>
<protein>
    <submittedName>
        <fullName evidence="4">Uncharacterized protein</fullName>
    </submittedName>
</protein>
<feature type="transmembrane region" description="Helical" evidence="2">
    <location>
        <begin position="119"/>
        <end position="141"/>
    </location>
</feature>
<keyword evidence="1" id="KW-0479">Metal-binding</keyword>
<keyword evidence="2" id="KW-0472">Membrane</keyword>
<feature type="transmembrane region" description="Helical" evidence="2">
    <location>
        <begin position="147"/>
        <end position="167"/>
    </location>
</feature>
<evidence type="ECO:0000313" key="4">
    <source>
        <dbReference type="WBParaSite" id="nRc.2.0.1.t39050-RA"/>
    </source>
</evidence>
<evidence type="ECO:0000256" key="2">
    <source>
        <dbReference type="SAM" id="Phobius"/>
    </source>
</evidence>
<reference evidence="4" key="1">
    <citation type="submission" date="2022-11" db="UniProtKB">
        <authorList>
            <consortium name="WormBaseParasite"/>
        </authorList>
    </citation>
    <scope>IDENTIFICATION</scope>
</reference>
<dbReference type="InterPro" id="IPR036412">
    <property type="entry name" value="HAD-like_sf"/>
</dbReference>
<dbReference type="NCBIfam" id="TIGR01494">
    <property type="entry name" value="ATPase_P-type"/>
    <property type="match status" value="1"/>
</dbReference>
<accession>A0A915KJQ3</accession>
<dbReference type="GO" id="GO:0016020">
    <property type="term" value="C:membrane"/>
    <property type="evidence" value="ECO:0007669"/>
    <property type="project" value="InterPro"/>
</dbReference>
<dbReference type="Pfam" id="PF00702">
    <property type="entry name" value="Hydrolase"/>
    <property type="match status" value="1"/>
</dbReference>
<dbReference type="InterPro" id="IPR023214">
    <property type="entry name" value="HAD_sf"/>
</dbReference>
<dbReference type="Proteomes" id="UP000887565">
    <property type="component" value="Unplaced"/>
</dbReference>
<dbReference type="PANTHER" id="PTHR46594">
    <property type="entry name" value="P-TYPE CATION-TRANSPORTING ATPASE"/>
    <property type="match status" value="1"/>
</dbReference>